<keyword evidence="4" id="KW-0560">Oxidoreductase</keyword>
<proteinExistence type="inferred from homology"/>
<evidence type="ECO:0000259" key="2">
    <source>
        <dbReference type="PROSITE" id="PS51085"/>
    </source>
</evidence>
<dbReference type="CDD" id="cd06185">
    <property type="entry name" value="PDR_like"/>
    <property type="match status" value="1"/>
</dbReference>
<dbReference type="InterPro" id="IPR006058">
    <property type="entry name" value="2Fe2S_fd_BS"/>
</dbReference>
<feature type="domain" description="FAD-binding FR-type" evidence="3">
    <location>
        <begin position="421"/>
        <end position="523"/>
    </location>
</feature>
<reference evidence="4" key="1">
    <citation type="submission" date="2021-06" db="EMBL/GenBank/DDBJ databases">
        <authorList>
            <person name="Criscuolo A."/>
        </authorList>
    </citation>
    <scope>NUCLEOTIDE SEQUENCE</scope>
    <source>
        <strain evidence="4">CIP111803</strain>
    </source>
</reference>
<dbReference type="EC" id="1.14.13.239" evidence="4"/>
<sequence>MATLDFIDDITLDELEDDPYPRYAQLREHAPVAWIPAADAWFVTSFDACAEVGEGKYGMAGAQNHPTLQRVFGTPNVLTSGGDTHTDLRKGIDPKLQPTPVNDMVDSLVRPIARDYLSRLDGQTSGELMSAYFEPVSVDSLRTVMGLDGYVDSDTLRRWFRDLNLGVANFGLDPDSFAIADRASTEIEEVVRPLLEQLRRTPDDSMLSHMLWAGREGGEPRPVELIMPSLKVILLGGMQEPGHAAGSTLMGLFGEPEQWQKLVDDPDEYIPLAVHEGMRWIAPIGAVERMATRDVELYGQKIPAGSMVEVVLGSANRDASRFDEPDRFDMERTGRVNQAFGNGEHFCAGHFFARQVQRIMFEELVPALPGLRPDPDASPSVTGWVFRAPKTMPARWDATAPARESAILTAAAGDAPALGIPDTWQARVVAMRQEADGVLSIDLAAADGTPLPAWEPGAHIDLWPTAERAGQYSLCGDPADRSVYRIAVLRGHEHGGVSQFVHDRLRVGDTITAGGPRNHFELAHAPRIMLLAGGIGVTPILPMARAAVAAGADVSISYCGRNAASMAFVGELGETGARLELHVSEDGNRLDLPALVAEAAESGASIYACGPERMLGELELLAERTGAHAVFERFSGVEAHREGDRPFTIALGRSGGEVEVGADETAIEVLHREGFDIRFSCREGNCGSCETGVIEGEVEHRDVILTKSQRAKNDRMMVCVSRARCERLTLDL</sequence>
<dbReference type="EMBL" id="CAJVAP010000012">
    <property type="protein sequence ID" value="CAG7610120.1"/>
    <property type="molecule type" value="Genomic_DNA"/>
</dbReference>
<organism evidence="4 5">
    <name type="scientific">Leucobacter soli</name>
    <dbReference type="NCBI Taxonomy" id="2812850"/>
    <lineage>
        <taxon>Bacteria</taxon>
        <taxon>Bacillati</taxon>
        <taxon>Actinomycetota</taxon>
        <taxon>Actinomycetes</taxon>
        <taxon>Micrococcales</taxon>
        <taxon>Microbacteriaceae</taxon>
        <taxon>Leucobacter</taxon>
    </lineage>
</organism>
<dbReference type="Pfam" id="PF00067">
    <property type="entry name" value="p450"/>
    <property type="match status" value="1"/>
</dbReference>
<dbReference type="RefSeq" id="WP_218114885.1">
    <property type="nucleotide sequence ID" value="NZ_CAJVAP010000012.1"/>
</dbReference>
<name>A0A916NNS8_9MICO</name>
<evidence type="ECO:0000313" key="5">
    <source>
        <dbReference type="Proteomes" id="UP000693892"/>
    </source>
</evidence>
<feature type="domain" description="2Fe-2S ferredoxin-type" evidence="2">
    <location>
        <begin position="645"/>
        <end position="732"/>
    </location>
</feature>
<gene>
    <name evidence="4" type="ORF">LEUCIP111803_01264</name>
</gene>
<dbReference type="InterPro" id="IPR001041">
    <property type="entry name" value="2Fe-2S_ferredoxin-type"/>
</dbReference>
<evidence type="ECO:0000256" key="1">
    <source>
        <dbReference type="ARBA" id="ARBA00010617"/>
    </source>
</evidence>
<dbReference type="GO" id="GO:0005506">
    <property type="term" value="F:iron ion binding"/>
    <property type="evidence" value="ECO:0007669"/>
    <property type="project" value="InterPro"/>
</dbReference>
<dbReference type="GO" id="GO:0004497">
    <property type="term" value="F:monooxygenase activity"/>
    <property type="evidence" value="ECO:0007669"/>
    <property type="project" value="UniProtKB-KW"/>
</dbReference>
<protein>
    <submittedName>
        <fullName evidence="4">Carnitine monooxygenase reductase subunit</fullName>
        <ecNumber evidence="4">1.14.13.239</ecNumber>
    </submittedName>
</protein>
<dbReference type="Pfam" id="PF00111">
    <property type="entry name" value="Fer2"/>
    <property type="match status" value="1"/>
</dbReference>
<dbReference type="InterPro" id="IPR017927">
    <property type="entry name" value="FAD-bd_FR_type"/>
</dbReference>
<dbReference type="Proteomes" id="UP000693892">
    <property type="component" value="Unassembled WGS sequence"/>
</dbReference>
<dbReference type="AlphaFoldDB" id="A0A916NNS8"/>
<dbReference type="InterPro" id="IPR017972">
    <property type="entry name" value="Cyt_P450_CS"/>
</dbReference>
<dbReference type="PANTHER" id="PTHR46696:SF1">
    <property type="entry name" value="CYTOCHROME P450 YJIB-RELATED"/>
    <property type="match status" value="1"/>
</dbReference>
<keyword evidence="5" id="KW-1185">Reference proteome</keyword>
<dbReference type="GO" id="GO:0051537">
    <property type="term" value="F:2 iron, 2 sulfur cluster binding"/>
    <property type="evidence" value="ECO:0007669"/>
    <property type="project" value="InterPro"/>
</dbReference>
<dbReference type="InterPro" id="IPR001128">
    <property type="entry name" value="Cyt_P450"/>
</dbReference>
<dbReference type="PROSITE" id="PS51085">
    <property type="entry name" value="2FE2S_FER_2"/>
    <property type="match status" value="1"/>
</dbReference>
<comment type="caution">
    <text evidence="4">The sequence shown here is derived from an EMBL/GenBank/DDBJ whole genome shotgun (WGS) entry which is preliminary data.</text>
</comment>
<dbReference type="CDD" id="cd00207">
    <property type="entry name" value="fer2"/>
    <property type="match status" value="1"/>
</dbReference>
<evidence type="ECO:0000259" key="3">
    <source>
        <dbReference type="PROSITE" id="PS51384"/>
    </source>
</evidence>
<dbReference type="GO" id="GO:0020037">
    <property type="term" value="F:heme binding"/>
    <property type="evidence" value="ECO:0007669"/>
    <property type="project" value="InterPro"/>
</dbReference>
<dbReference type="PANTHER" id="PTHR46696">
    <property type="entry name" value="P450, PUTATIVE (EUROFUNG)-RELATED"/>
    <property type="match status" value="1"/>
</dbReference>
<dbReference type="PROSITE" id="PS00197">
    <property type="entry name" value="2FE2S_FER_1"/>
    <property type="match status" value="1"/>
</dbReference>
<accession>A0A916NNS8</accession>
<comment type="similarity">
    <text evidence="1">Belongs to the cytochrome P450 family.</text>
</comment>
<keyword evidence="4" id="KW-0503">Monooxygenase</keyword>
<evidence type="ECO:0000313" key="4">
    <source>
        <dbReference type="EMBL" id="CAG7610120.1"/>
    </source>
</evidence>
<dbReference type="GO" id="GO:0016705">
    <property type="term" value="F:oxidoreductase activity, acting on paired donors, with incorporation or reduction of molecular oxygen"/>
    <property type="evidence" value="ECO:0007669"/>
    <property type="project" value="InterPro"/>
</dbReference>
<dbReference type="PROSITE" id="PS00086">
    <property type="entry name" value="CYTOCHROME_P450"/>
    <property type="match status" value="1"/>
</dbReference>
<dbReference type="PROSITE" id="PS51384">
    <property type="entry name" value="FAD_FR"/>
    <property type="match status" value="1"/>
</dbReference>